<name>A0A427B918_ENSVE</name>
<comment type="caution">
    <text evidence="2">The sequence shown here is derived from an EMBL/GenBank/DDBJ whole genome shotgun (WGS) entry which is preliminary data.</text>
</comment>
<dbReference type="EMBL" id="AMZH03000197">
    <property type="protein sequence ID" value="RRT84982.1"/>
    <property type="molecule type" value="Genomic_DNA"/>
</dbReference>
<evidence type="ECO:0000313" key="3">
    <source>
        <dbReference type="Proteomes" id="UP000287651"/>
    </source>
</evidence>
<proteinExistence type="predicted"/>
<feature type="region of interest" description="Disordered" evidence="1">
    <location>
        <begin position="14"/>
        <end position="54"/>
    </location>
</feature>
<reference evidence="2 3" key="1">
    <citation type="journal article" date="2014" name="Agronomy (Basel)">
        <title>A Draft Genome Sequence for Ensete ventricosum, the Drought-Tolerant Tree Against Hunger.</title>
        <authorList>
            <person name="Harrison J."/>
            <person name="Moore K.A."/>
            <person name="Paszkiewicz K."/>
            <person name="Jones T."/>
            <person name="Grant M."/>
            <person name="Ambacheew D."/>
            <person name="Muzemil S."/>
            <person name="Studholme D.J."/>
        </authorList>
    </citation>
    <scope>NUCLEOTIDE SEQUENCE [LARGE SCALE GENOMIC DNA]</scope>
</reference>
<feature type="compositionally biased region" description="Basic and acidic residues" evidence="1">
    <location>
        <begin position="17"/>
        <end position="31"/>
    </location>
</feature>
<dbReference type="Proteomes" id="UP000287651">
    <property type="component" value="Unassembled WGS sequence"/>
</dbReference>
<accession>A0A427B918</accession>
<evidence type="ECO:0000313" key="2">
    <source>
        <dbReference type="EMBL" id="RRT84982.1"/>
    </source>
</evidence>
<evidence type="ECO:0000256" key="1">
    <source>
        <dbReference type="SAM" id="MobiDB-lite"/>
    </source>
</evidence>
<gene>
    <name evidence="2" type="ORF">B296_00007368</name>
</gene>
<dbReference type="AlphaFoldDB" id="A0A427B918"/>
<sequence>MLQRAHQYIAAETLVAGKRDESKCPRAEQPRGRPSGPPKRRNDRSEMLPFRPPLIPLNSTRTEIFFQIREKGLLKAPNLMKTHSERCNKRRYYRFHREHDHDTEECHDLQNQIEDLIRHEHLHHYIRDQSSLPNSRPPRDPSR</sequence>
<protein>
    <submittedName>
        <fullName evidence="2">Uncharacterized protein</fullName>
    </submittedName>
</protein>
<organism evidence="2 3">
    <name type="scientific">Ensete ventricosum</name>
    <name type="common">Abyssinian banana</name>
    <name type="synonym">Musa ensete</name>
    <dbReference type="NCBI Taxonomy" id="4639"/>
    <lineage>
        <taxon>Eukaryota</taxon>
        <taxon>Viridiplantae</taxon>
        <taxon>Streptophyta</taxon>
        <taxon>Embryophyta</taxon>
        <taxon>Tracheophyta</taxon>
        <taxon>Spermatophyta</taxon>
        <taxon>Magnoliopsida</taxon>
        <taxon>Liliopsida</taxon>
        <taxon>Zingiberales</taxon>
        <taxon>Musaceae</taxon>
        <taxon>Ensete</taxon>
    </lineage>
</organism>